<comment type="caution">
    <text evidence="2">The sequence shown here is derived from an EMBL/GenBank/DDBJ whole genome shotgun (WGS) entry which is preliminary data.</text>
</comment>
<protein>
    <submittedName>
        <fullName evidence="2">Uncharacterized protein</fullName>
    </submittedName>
</protein>
<sequence length="167" mass="17999">MKTVRTLTLLLCATLITACGGTAPAPTTNAAAATPIATPALAPAKLAQAAPKLDAAGVIRALAKRGLKIRLGRIYNERTDPNHMMGRPHGYTSKAVLWIGKHEGSVEVFAKASQAQKRRDYIQEIGERASVLGEYTYVRRGVVLRLAKELLPSQARKYQATLNKVVP</sequence>
<proteinExistence type="predicted"/>
<dbReference type="RefSeq" id="WP_204032160.1">
    <property type="nucleotide sequence ID" value="NZ_BOOW01000052.1"/>
</dbReference>
<feature type="chain" id="PRO_5039600051" evidence="1">
    <location>
        <begin position="26"/>
        <end position="167"/>
    </location>
</feature>
<evidence type="ECO:0000313" key="2">
    <source>
        <dbReference type="EMBL" id="GII96929.1"/>
    </source>
</evidence>
<keyword evidence="1" id="KW-0732">Signal</keyword>
<accession>A0A919RQN7</accession>
<dbReference type="Proteomes" id="UP000606172">
    <property type="component" value="Unassembled WGS sequence"/>
</dbReference>
<dbReference type="AlphaFoldDB" id="A0A919RQN7"/>
<keyword evidence="3" id="KW-1185">Reference proteome</keyword>
<dbReference type="PROSITE" id="PS51257">
    <property type="entry name" value="PROKAR_LIPOPROTEIN"/>
    <property type="match status" value="1"/>
</dbReference>
<evidence type="ECO:0000313" key="3">
    <source>
        <dbReference type="Proteomes" id="UP000606172"/>
    </source>
</evidence>
<organism evidence="2 3">
    <name type="scientific">Sinosporangium siamense</name>
    <dbReference type="NCBI Taxonomy" id="1367973"/>
    <lineage>
        <taxon>Bacteria</taxon>
        <taxon>Bacillati</taxon>
        <taxon>Actinomycetota</taxon>
        <taxon>Actinomycetes</taxon>
        <taxon>Streptosporangiales</taxon>
        <taxon>Streptosporangiaceae</taxon>
        <taxon>Sinosporangium</taxon>
    </lineage>
</organism>
<evidence type="ECO:0000256" key="1">
    <source>
        <dbReference type="SAM" id="SignalP"/>
    </source>
</evidence>
<dbReference type="EMBL" id="BOOW01000052">
    <property type="protein sequence ID" value="GII96929.1"/>
    <property type="molecule type" value="Genomic_DNA"/>
</dbReference>
<name>A0A919RQN7_9ACTN</name>
<feature type="signal peptide" evidence="1">
    <location>
        <begin position="1"/>
        <end position="25"/>
    </location>
</feature>
<gene>
    <name evidence="2" type="ORF">Ssi02_71600</name>
</gene>
<reference evidence="2" key="1">
    <citation type="submission" date="2021-01" db="EMBL/GenBank/DDBJ databases">
        <title>Whole genome shotgun sequence of Sinosporangium siamense NBRC 109515.</title>
        <authorList>
            <person name="Komaki H."/>
            <person name="Tamura T."/>
        </authorList>
    </citation>
    <scope>NUCLEOTIDE SEQUENCE</scope>
    <source>
        <strain evidence="2">NBRC 109515</strain>
    </source>
</reference>